<name>A0A7X5KNC4_9FIRM</name>
<evidence type="ECO:0000256" key="3">
    <source>
        <dbReference type="ARBA" id="ARBA00007131"/>
    </source>
</evidence>
<dbReference type="EC" id="2.2.1.1" evidence="4"/>
<dbReference type="InterPro" id="IPR029061">
    <property type="entry name" value="THDP-binding"/>
</dbReference>
<evidence type="ECO:0000256" key="6">
    <source>
        <dbReference type="ARBA" id="ARBA00022723"/>
    </source>
</evidence>
<organism evidence="12 13">
    <name type="scientific">Anaerotalea alkaliphila</name>
    <dbReference type="NCBI Taxonomy" id="2662126"/>
    <lineage>
        <taxon>Bacteria</taxon>
        <taxon>Bacillati</taxon>
        <taxon>Bacillota</taxon>
        <taxon>Clostridia</taxon>
        <taxon>Eubacteriales</taxon>
        <taxon>Anaerotalea</taxon>
    </lineage>
</organism>
<dbReference type="AlphaFoldDB" id="A0A7X5KNC4"/>
<dbReference type="PROSITE" id="PS00801">
    <property type="entry name" value="TRANSKETOLASE_1"/>
    <property type="match status" value="1"/>
</dbReference>
<comment type="cofactor">
    <cofactor evidence="2">
        <name>thiamine diphosphate</name>
        <dbReference type="ChEBI" id="CHEBI:58937"/>
    </cofactor>
</comment>
<dbReference type="PANTHER" id="PTHR43522:SF2">
    <property type="entry name" value="TRANSKETOLASE 1-RELATED"/>
    <property type="match status" value="1"/>
</dbReference>
<dbReference type="InterPro" id="IPR005474">
    <property type="entry name" value="Transketolase_N"/>
</dbReference>
<keyword evidence="10" id="KW-0812">Transmembrane</keyword>
<sequence>MEKDLISTVRVLSAEGVEKACSGHPGLPLGAAPMACTLWAGEMKHNPRNPSWFDRDRFILSAGHGSMLLYSLLHLFGYGVDMEDLQNFRQTGSKTPGHPEYGHTPGVEMTTGPLGQGFASAVGMALAEAYLAKRFNKEGLALVDHHTYVLAGDGCMMEGVSSEAASLAGTLGLGKLVVLYDSNGITIEGTTDTAFREDVSKRFEAYGWQTLEVEDGEDTEAIRQAIRRAKADTARPSLVKVNTRIGAGCPPKEGKASAHGEPLGEENIRLLKENLDHTGAPFTVSPKVREGMRFLTEGLAREEARWNGLLERYRQAHPEDAAAFGRWLEKADSLGLDRELEGACPAGAQATRVSSHGVLNRLAEKVPNLIGGAAD</sequence>
<evidence type="ECO:0000256" key="5">
    <source>
        <dbReference type="ARBA" id="ARBA00022679"/>
    </source>
</evidence>
<evidence type="ECO:0000256" key="2">
    <source>
        <dbReference type="ARBA" id="ARBA00001964"/>
    </source>
</evidence>
<dbReference type="PANTHER" id="PTHR43522">
    <property type="entry name" value="TRANSKETOLASE"/>
    <property type="match status" value="1"/>
</dbReference>
<evidence type="ECO:0000313" key="12">
    <source>
        <dbReference type="EMBL" id="NDL68866.1"/>
    </source>
</evidence>
<keyword evidence="10" id="KW-0472">Membrane</keyword>
<keyword evidence="5" id="KW-0808">Transferase</keyword>
<comment type="cofactor">
    <cofactor evidence="1">
        <name>Mg(2+)</name>
        <dbReference type="ChEBI" id="CHEBI:18420"/>
    </cofactor>
</comment>
<dbReference type="InterPro" id="IPR033247">
    <property type="entry name" value="Transketolase_fam"/>
</dbReference>
<feature type="region of interest" description="Disordered" evidence="9">
    <location>
        <begin position="89"/>
        <end position="109"/>
    </location>
</feature>
<dbReference type="Pfam" id="PF00456">
    <property type="entry name" value="Transketolase_N"/>
    <property type="match status" value="1"/>
</dbReference>
<proteinExistence type="inferred from homology"/>
<reference evidence="12 13" key="1">
    <citation type="submission" date="2020-01" db="EMBL/GenBank/DDBJ databases">
        <title>Anaeroalcalibacter tamaniensis gen. nov., sp. nov., moderately halophilic strictly anaerobic fermenter bacterium from mud volcano of Taman peninsula.</title>
        <authorList>
            <person name="Frolova A."/>
            <person name="Merkel A.Y."/>
            <person name="Slobodkin A.I."/>
        </authorList>
    </citation>
    <scope>NUCLEOTIDE SEQUENCE [LARGE SCALE GENOMIC DNA]</scope>
    <source>
        <strain evidence="12 13">F-3ap</strain>
    </source>
</reference>
<dbReference type="Proteomes" id="UP000461585">
    <property type="component" value="Unassembled WGS sequence"/>
</dbReference>
<evidence type="ECO:0000313" key="13">
    <source>
        <dbReference type="Proteomes" id="UP000461585"/>
    </source>
</evidence>
<dbReference type="GO" id="GO:0004802">
    <property type="term" value="F:transketolase activity"/>
    <property type="evidence" value="ECO:0007669"/>
    <property type="project" value="UniProtKB-EC"/>
</dbReference>
<dbReference type="FunFam" id="3.40.50.970:FF:000004">
    <property type="entry name" value="Transketolase"/>
    <property type="match status" value="1"/>
</dbReference>
<evidence type="ECO:0000256" key="7">
    <source>
        <dbReference type="ARBA" id="ARBA00022842"/>
    </source>
</evidence>
<dbReference type="CDD" id="cd02012">
    <property type="entry name" value="TPP_TK"/>
    <property type="match status" value="1"/>
</dbReference>
<comment type="similarity">
    <text evidence="3">Belongs to the transketolase family.</text>
</comment>
<dbReference type="GO" id="GO:0006098">
    <property type="term" value="P:pentose-phosphate shunt"/>
    <property type="evidence" value="ECO:0007669"/>
    <property type="project" value="TreeGrafter"/>
</dbReference>
<gene>
    <name evidence="12" type="ORF">GXN74_14130</name>
</gene>
<evidence type="ECO:0000256" key="1">
    <source>
        <dbReference type="ARBA" id="ARBA00001946"/>
    </source>
</evidence>
<keyword evidence="13" id="KW-1185">Reference proteome</keyword>
<dbReference type="SUPFAM" id="SSF52518">
    <property type="entry name" value="Thiamin diphosphate-binding fold (THDP-binding)"/>
    <property type="match status" value="1"/>
</dbReference>
<evidence type="ECO:0000256" key="8">
    <source>
        <dbReference type="ARBA" id="ARBA00023052"/>
    </source>
</evidence>
<accession>A0A7X5KNC4</accession>
<dbReference type="GO" id="GO:0005829">
    <property type="term" value="C:cytosol"/>
    <property type="evidence" value="ECO:0007669"/>
    <property type="project" value="TreeGrafter"/>
</dbReference>
<dbReference type="InterPro" id="IPR049557">
    <property type="entry name" value="Transketolase_CS"/>
</dbReference>
<feature type="domain" description="Transketolase N-terminal" evidence="11">
    <location>
        <begin position="2"/>
        <end position="329"/>
    </location>
</feature>
<evidence type="ECO:0000256" key="10">
    <source>
        <dbReference type="SAM" id="Phobius"/>
    </source>
</evidence>
<protein>
    <recommendedName>
        <fullName evidence="4">transketolase</fullName>
        <ecNumber evidence="4">2.2.1.1</ecNumber>
    </recommendedName>
</protein>
<comment type="caution">
    <text evidence="12">The sequence shown here is derived from an EMBL/GenBank/DDBJ whole genome shotgun (WGS) entry which is preliminary data.</text>
</comment>
<dbReference type="EMBL" id="JAAEEH010000077">
    <property type="protein sequence ID" value="NDL68866.1"/>
    <property type="molecule type" value="Genomic_DNA"/>
</dbReference>
<keyword evidence="10" id="KW-1133">Transmembrane helix</keyword>
<evidence type="ECO:0000256" key="4">
    <source>
        <dbReference type="ARBA" id="ARBA00013152"/>
    </source>
</evidence>
<keyword evidence="7" id="KW-0460">Magnesium</keyword>
<keyword evidence="6" id="KW-0479">Metal-binding</keyword>
<evidence type="ECO:0000256" key="9">
    <source>
        <dbReference type="SAM" id="MobiDB-lite"/>
    </source>
</evidence>
<dbReference type="Gene3D" id="3.40.50.970">
    <property type="match status" value="1"/>
</dbReference>
<evidence type="ECO:0000259" key="11">
    <source>
        <dbReference type="Pfam" id="PF00456"/>
    </source>
</evidence>
<feature type="non-terminal residue" evidence="12">
    <location>
        <position position="375"/>
    </location>
</feature>
<feature type="transmembrane region" description="Helical" evidence="10">
    <location>
        <begin position="58"/>
        <end position="80"/>
    </location>
</feature>
<keyword evidence="8" id="KW-0786">Thiamine pyrophosphate</keyword>
<dbReference type="GO" id="GO:0046872">
    <property type="term" value="F:metal ion binding"/>
    <property type="evidence" value="ECO:0007669"/>
    <property type="project" value="UniProtKB-KW"/>
</dbReference>